<organism evidence="2 3">
    <name type="scientific">Didymodactylos carnosus</name>
    <dbReference type="NCBI Taxonomy" id="1234261"/>
    <lineage>
        <taxon>Eukaryota</taxon>
        <taxon>Metazoa</taxon>
        <taxon>Spiralia</taxon>
        <taxon>Gnathifera</taxon>
        <taxon>Rotifera</taxon>
        <taxon>Eurotatoria</taxon>
        <taxon>Bdelloidea</taxon>
        <taxon>Philodinida</taxon>
        <taxon>Philodinidae</taxon>
        <taxon>Didymodactylos</taxon>
    </lineage>
</organism>
<dbReference type="EMBL" id="CAJOBA010064659">
    <property type="protein sequence ID" value="CAF4353514.1"/>
    <property type="molecule type" value="Genomic_DNA"/>
</dbReference>
<accession>A0A8S2UMF8</accession>
<evidence type="ECO:0000313" key="3">
    <source>
        <dbReference type="Proteomes" id="UP000682733"/>
    </source>
</evidence>
<evidence type="ECO:0000313" key="2">
    <source>
        <dbReference type="EMBL" id="CAF4353514.1"/>
    </source>
</evidence>
<name>A0A8S2UMF8_9BILA</name>
<protein>
    <submittedName>
        <fullName evidence="2">Uncharacterized protein</fullName>
    </submittedName>
</protein>
<dbReference type="EMBL" id="CAJNOK010042026">
    <property type="protein sequence ID" value="CAF1561579.1"/>
    <property type="molecule type" value="Genomic_DNA"/>
</dbReference>
<dbReference type="Proteomes" id="UP000682733">
    <property type="component" value="Unassembled WGS sequence"/>
</dbReference>
<evidence type="ECO:0000313" key="1">
    <source>
        <dbReference type="EMBL" id="CAF1561579.1"/>
    </source>
</evidence>
<sequence>MDEAVTGQKPYGAIPAKEISRNLTRYGALTRQEEYKTSTAFILPFAVRYEARMQYLAWGGNFEDEHFVVKLSAFEYENGYSIEIVETSQIVAESLIVIKAVLL</sequence>
<dbReference type="Proteomes" id="UP000677228">
    <property type="component" value="Unassembled WGS sequence"/>
</dbReference>
<proteinExistence type="predicted"/>
<reference evidence="2" key="1">
    <citation type="submission" date="2021-02" db="EMBL/GenBank/DDBJ databases">
        <authorList>
            <person name="Nowell W R."/>
        </authorList>
    </citation>
    <scope>NUCLEOTIDE SEQUENCE</scope>
</reference>
<comment type="caution">
    <text evidence="2">The sequence shown here is derived from an EMBL/GenBank/DDBJ whole genome shotgun (WGS) entry which is preliminary data.</text>
</comment>
<gene>
    <name evidence="1" type="ORF">OVA965_LOCUS39832</name>
    <name evidence="2" type="ORF">TMI583_LOCUS41202</name>
</gene>
<dbReference type="AlphaFoldDB" id="A0A8S2UMF8"/>